<feature type="domain" description="Phosphatidate phosphatase APP1 catalytic" evidence="1">
    <location>
        <begin position="187"/>
        <end position="338"/>
    </location>
</feature>
<dbReference type="InterPro" id="IPR052935">
    <property type="entry name" value="Mg2+_PAP"/>
</dbReference>
<dbReference type="GO" id="GO:0030479">
    <property type="term" value="C:actin cortical patch"/>
    <property type="evidence" value="ECO:0007669"/>
    <property type="project" value="TreeGrafter"/>
</dbReference>
<dbReference type="AlphaFoldDB" id="A0A507R6W5"/>
<evidence type="ECO:0000313" key="2">
    <source>
        <dbReference type="EMBL" id="TQB76851.1"/>
    </source>
</evidence>
<evidence type="ECO:0000313" key="3">
    <source>
        <dbReference type="Proteomes" id="UP000319663"/>
    </source>
</evidence>
<name>A0A507R6W5_MONPU</name>
<dbReference type="EMBL" id="VIFY01000006">
    <property type="protein sequence ID" value="TQB76851.1"/>
    <property type="molecule type" value="Genomic_DNA"/>
</dbReference>
<dbReference type="InterPro" id="IPR019236">
    <property type="entry name" value="APP1_cat"/>
</dbReference>
<dbReference type="PANTHER" id="PTHR28208:SF1">
    <property type="entry name" value="FILAMENT ORGANIZATION PROTEIN APP1-LIKE, PUTATIVE (AFU_ORTHOLOGUE AFUA_1G06650)-RELATED"/>
    <property type="match status" value="1"/>
</dbReference>
<dbReference type="GO" id="GO:0008195">
    <property type="term" value="F:phosphatidate phosphatase activity"/>
    <property type="evidence" value="ECO:0007669"/>
    <property type="project" value="InterPro"/>
</dbReference>
<dbReference type="STRING" id="5098.A0A507R6W5"/>
<dbReference type="Pfam" id="PF09949">
    <property type="entry name" value="APP1_cat"/>
    <property type="match status" value="1"/>
</dbReference>
<reference evidence="2 3" key="1">
    <citation type="submission" date="2019-06" db="EMBL/GenBank/DDBJ databases">
        <title>Wine fermentation using esterase from Monascus purpureus.</title>
        <authorList>
            <person name="Geng C."/>
            <person name="Zhang Y."/>
        </authorList>
    </citation>
    <scope>NUCLEOTIDE SEQUENCE [LARGE SCALE GENOMIC DNA]</scope>
    <source>
        <strain evidence="2">HQ1</strain>
    </source>
</reference>
<dbReference type="PANTHER" id="PTHR28208">
    <property type="entry name" value="PHOSPHATIDATE PHOSPHATASE APP1"/>
    <property type="match status" value="1"/>
</dbReference>
<evidence type="ECO:0000259" key="1">
    <source>
        <dbReference type="Pfam" id="PF09949"/>
    </source>
</evidence>
<organism evidence="2 3">
    <name type="scientific">Monascus purpureus</name>
    <name type="common">Red mold</name>
    <name type="synonym">Monascus anka</name>
    <dbReference type="NCBI Taxonomy" id="5098"/>
    <lineage>
        <taxon>Eukaryota</taxon>
        <taxon>Fungi</taxon>
        <taxon>Dikarya</taxon>
        <taxon>Ascomycota</taxon>
        <taxon>Pezizomycotina</taxon>
        <taxon>Eurotiomycetes</taxon>
        <taxon>Eurotiomycetidae</taxon>
        <taxon>Eurotiales</taxon>
        <taxon>Aspergillaceae</taxon>
        <taxon>Monascus</taxon>
    </lineage>
</organism>
<sequence length="387" mass="43722">MPSPYTLFAEVIRYVTGFLHGKTAHLPQPADPQQHTVWLLDTTAYRYHYSPSGRGLLQPWHAEIVACVFVTNAKRDTGELVAKIADRIGLDGKAGAGDPETLKRIEERLHPFLDPVAPGKIVKLKIPVPIGHVQTHHIGPSDSSGVSSQDIHIGRHHVEDGAVLHPSLQHWDHPVSMSINFAAPEGWLVISDIDDTIKHTQTPDLTGILRTTFADEPKPIEGMPQQYSHVKDQLAPTWFYVSASPYNLYPFLRGFVDANYPHGPLLLRTYSMMSLQGLHESLTKGVYEFKTSQINKIYEWLPQRRVLCVGDSTQKDPETYAEMYKTHPGWIRAIFIRKVTDAPNMNGKNKAERFDAAFKDVPRDVWKVFEHPDELHELVNELKTKAN</sequence>
<keyword evidence="3" id="KW-1185">Reference proteome</keyword>
<dbReference type="OrthoDB" id="414243at2759"/>
<dbReference type="Proteomes" id="UP000319663">
    <property type="component" value="Unassembled WGS sequence"/>
</dbReference>
<proteinExistence type="predicted"/>
<accession>A0A507R6W5</accession>
<comment type="caution">
    <text evidence="2">The sequence shown here is derived from an EMBL/GenBank/DDBJ whole genome shotgun (WGS) entry which is preliminary data.</text>
</comment>
<protein>
    <recommendedName>
        <fullName evidence="1">Phosphatidate phosphatase APP1 catalytic domain-containing protein</fullName>
    </recommendedName>
</protein>
<gene>
    <name evidence="2" type="ORF">MPDQ_006628</name>
</gene>